<organism evidence="2 3">
    <name type="scientific">Zingiber officinale</name>
    <name type="common">Ginger</name>
    <name type="synonym">Amomum zingiber</name>
    <dbReference type="NCBI Taxonomy" id="94328"/>
    <lineage>
        <taxon>Eukaryota</taxon>
        <taxon>Viridiplantae</taxon>
        <taxon>Streptophyta</taxon>
        <taxon>Embryophyta</taxon>
        <taxon>Tracheophyta</taxon>
        <taxon>Spermatophyta</taxon>
        <taxon>Magnoliopsida</taxon>
        <taxon>Liliopsida</taxon>
        <taxon>Zingiberales</taxon>
        <taxon>Zingiberaceae</taxon>
        <taxon>Zingiber</taxon>
    </lineage>
</organism>
<evidence type="ECO:0000313" key="3">
    <source>
        <dbReference type="Proteomes" id="UP000734854"/>
    </source>
</evidence>
<name>A0A8J5KJV2_ZINOF</name>
<evidence type="ECO:0000313" key="2">
    <source>
        <dbReference type="EMBL" id="KAG6492421.1"/>
    </source>
</evidence>
<accession>A0A8J5KJV2</accession>
<keyword evidence="3" id="KW-1185">Reference proteome</keyword>
<reference evidence="2 3" key="1">
    <citation type="submission" date="2020-08" db="EMBL/GenBank/DDBJ databases">
        <title>Plant Genome Project.</title>
        <authorList>
            <person name="Zhang R.-G."/>
        </authorList>
    </citation>
    <scope>NUCLEOTIDE SEQUENCE [LARGE SCALE GENOMIC DNA]</scope>
    <source>
        <tissue evidence="2">Rhizome</tissue>
    </source>
</reference>
<gene>
    <name evidence="2" type="ORF">ZIOFF_047384</name>
</gene>
<sequence>MRCRVLSLPPPAIFMFDDLTDFLPEADFSTPSQLSPISTRSWGQKGSLSPSPSYSSSSCFLPTRAAEANGSSPTNRHGKNLEGLSWTISSIAFTKQKNFGKEVRELKWAHAQRTLHGLQPPDTKMFNERSGITELIQMAEEAKRGAEIAKLVLFSFRSCIQSLTFVSLQALLSAPAPNDPQDAVVAKQI</sequence>
<feature type="region of interest" description="Disordered" evidence="1">
    <location>
        <begin position="31"/>
        <end position="57"/>
    </location>
</feature>
<dbReference type="AlphaFoldDB" id="A0A8J5KJV2"/>
<feature type="compositionally biased region" description="Polar residues" evidence="1">
    <location>
        <begin position="31"/>
        <end position="46"/>
    </location>
</feature>
<comment type="caution">
    <text evidence="2">The sequence shown here is derived from an EMBL/GenBank/DDBJ whole genome shotgun (WGS) entry which is preliminary data.</text>
</comment>
<dbReference type="EMBL" id="JACMSC010000013">
    <property type="protein sequence ID" value="KAG6492421.1"/>
    <property type="molecule type" value="Genomic_DNA"/>
</dbReference>
<proteinExistence type="predicted"/>
<dbReference type="Proteomes" id="UP000734854">
    <property type="component" value="Unassembled WGS sequence"/>
</dbReference>
<protein>
    <submittedName>
        <fullName evidence="2">Uncharacterized protein</fullName>
    </submittedName>
</protein>
<feature type="compositionally biased region" description="Low complexity" evidence="1">
    <location>
        <begin position="47"/>
        <end position="57"/>
    </location>
</feature>
<evidence type="ECO:0000256" key="1">
    <source>
        <dbReference type="SAM" id="MobiDB-lite"/>
    </source>
</evidence>